<keyword evidence="8" id="KW-0443">Lipid metabolism</keyword>
<dbReference type="PANTHER" id="PTHR12358">
    <property type="entry name" value="SPHINGOSINE KINASE"/>
    <property type="match status" value="1"/>
</dbReference>
<comment type="caution">
    <text evidence="12">The sequence shown here is derived from an EMBL/GenBank/DDBJ whole genome shotgun (WGS) entry which is preliminary data.</text>
</comment>
<dbReference type="NCBIfam" id="TIGR00147">
    <property type="entry name" value="YegS/Rv2252/BmrU family lipid kinase"/>
    <property type="match status" value="1"/>
</dbReference>
<evidence type="ECO:0000256" key="2">
    <source>
        <dbReference type="ARBA" id="ARBA00005983"/>
    </source>
</evidence>
<dbReference type="AlphaFoldDB" id="A0A3S0IB92"/>
<comment type="cofactor">
    <cofactor evidence="1">
        <name>Mg(2+)</name>
        <dbReference type="ChEBI" id="CHEBI:18420"/>
    </cofactor>
</comment>
<keyword evidence="13" id="KW-1185">Reference proteome</keyword>
<proteinExistence type="inferred from homology"/>
<evidence type="ECO:0000256" key="6">
    <source>
        <dbReference type="ARBA" id="ARBA00022777"/>
    </source>
</evidence>
<dbReference type="EMBL" id="RXNT01000012">
    <property type="protein sequence ID" value="RTR29552.1"/>
    <property type="molecule type" value="Genomic_DNA"/>
</dbReference>
<keyword evidence="10" id="KW-1208">Phospholipid metabolism</keyword>
<evidence type="ECO:0000256" key="10">
    <source>
        <dbReference type="ARBA" id="ARBA00023264"/>
    </source>
</evidence>
<sequence length="315" mass="35365">MRNLYVIINPQAKNGYSKKVWLDVEKELQSRQIPYTAFNTEYPGHATELARSICKETKHEDKVVIVVIGGDGTLHEVINGTVGAKNVSVGFIPGGSGNDFSRGYGIPKNHLSALNLLLKQIDLQPILVDVGEIVHSEEKTTYFVNNMGAGFDALITKEANHSKLKKVMNRFSLGNLIYAYFVLKKLFTFKRTVVNMTIDGKKYKFEQTWFVTVSNQPYYGGGMKISPKASVRDGLLNVTVVQNLSRMKFLFVFITVFWGGHERMKEVKNFLGKEILIESKDPLFVHADGEFIGETPVSIQACPQVLPLVTREIDK</sequence>
<dbReference type="InterPro" id="IPR005218">
    <property type="entry name" value="Diacylglycerol/lipid_kinase"/>
</dbReference>
<dbReference type="Gene3D" id="2.60.200.40">
    <property type="match status" value="1"/>
</dbReference>
<evidence type="ECO:0000256" key="3">
    <source>
        <dbReference type="ARBA" id="ARBA00022516"/>
    </source>
</evidence>
<keyword evidence="5" id="KW-0547">Nucleotide-binding</keyword>
<evidence type="ECO:0000313" key="12">
    <source>
        <dbReference type="EMBL" id="RTR29552.1"/>
    </source>
</evidence>
<keyword evidence="6 12" id="KW-0418">Kinase</keyword>
<dbReference type="Proteomes" id="UP000271374">
    <property type="component" value="Unassembled WGS sequence"/>
</dbReference>
<comment type="similarity">
    <text evidence="2">Belongs to the diacylglycerol/lipid kinase family.</text>
</comment>
<dbReference type="InterPro" id="IPR017438">
    <property type="entry name" value="ATP-NAD_kinase_N"/>
</dbReference>
<dbReference type="InterPro" id="IPR045540">
    <property type="entry name" value="YegS/DAGK_C"/>
</dbReference>
<dbReference type="SMART" id="SM00046">
    <property type="entry name" value="DAGKc"/>
    <property type="match status" value="1"/>
</dbReference>
<dbReference type="PANTHER" id="PTHR12358:SF54">
    <property type="entry name" value="SPHINGOSINE KINASE RELATED PROTEIN"/>
    <property type="match status" value="1"/>
</dbReference>
<dbReference type="Pfam" id="PF00781">
    <property type="entry name" value="DAGK_cat"/>
    <property type="match status" value="1"/>
</dbReference>
<accession>A0A3S0IB92</accession>
<dbReference type="RefSeq" id="WP_126409537.1">
    <property type="nucleotide sequence ID" value="NZ_RXNT01000012.1"/>
</dbReference>
<evidence type="ECO:0000256" key="8">
    <source>
        <dbReference type="ARBA" id="ARBA00023098"/>
    </source>
</evidence>
<keyword evidence="7" id="KW-0067">ATP-binding</keyword>
<dbReference type="Pfam" id="PF19279">
    <property type="entry name" value="YegS_C"/>
    <property type="match status" value="1"/>
</dbReference>
<dbReference type="GO" id="GO:0016301">
    <property type="term" value="F:kinase activity"/>
    <property type="evidence" value="ECO:0007669"/>
    <property type="project" value="UniProtKB-KW"/>
</dbReference>
<dbReference type="SUPFAM" id="SSF111331">
    <property type="entry name" value="NAD kinase/diacylglycerol kinase-like"/>
    <property type="match status" value="1"/>
</dbReference>
<evidence type="ECO:0000256" key="1">
    <source>
        <dbReference type="ARBA" id="ARBA00001946"/>
    </source>
</evidence>
<keyword evidence="9" id="KW-0594">Phospholipid biosynthesis</keyword>
<dbReference type="Gene3D" id="3.40.50.10330">
    <property type="entry name" value="Probable inorganic polyphosphate/atp-NAD kinase, domain 1"/>
    <property type="match status" value="1"/>
</dbReference>
<dbReference type="InterPro" id="IPR016064">
    <property type="entry name" value="NAD/diacylglycerol_kinase_sf"/>
</dbReference>
<evidence type="ECO:0000313" key="13">
    <source>
        <dbReference type="Proteomes" id="UP000271374"/>
    </source>
</evidence>
<gene>
    <name evidence="12" type="ORF">EKG37_14755</name>
</gene>
<dbReference type="GO" id="GO:0005524">
    <property type="term" value="F:ATP binding"/>
    <property type="evidence" value="ECO:0007669"/>
    <property type="project" value="UniProtKB-KW"/>
</dbReference>
<organism evidence="12 13">
    <name type="scientific">Bacillus yapensis</name>
    <dbReference type="NCBI Taxonomy" id="2492960"/>
    <lineage>
        <taxon>Bacteria</taxon>
        <taxon>Bacillati</taxon>
        <taxon>Bacillota</taxon>
        <taxon>Bacilli</taxon>
        <taxon>Bacillales</taxon>
        <taxon>Bacillaceae</taxon>
        <taxon>Bacillus</taxon>
    </lineage>
</organism>
<dbReference type="OrthoDB" id="9786026at2"/>
<evidence type="ECO:0000256" key="4">
    <source>
        <dbReference type="ARBA" id="ARBA00022679"/>
    </source>
</evidence>
<dbReference type="PROSITE" id="PS50146">
    <property type="entry name" value="DAGK"/>
    <property type="match status" value="1"/>
</dbReference>
<dbReference type="GO" id="GO:0008654">
    <property type="term" value="P:phospholipid biosynthetic process"/>
    <property type="evidence" value="ECO:0007669"/>
    <property type="project" value="UniProtKB-KW"/>
</dbReference>
<feature type="domain" description="DAGKc" evidence="11">
    <location>
        <begin position="1"/>
        <end position="136"/>
    </location>
</feature>
<evidence type="ECO:0000256" key="5">
    <source>
        <dbReference type="ARBA" id="ARBA00022741"/>
    </source>
</evidence>
<evidence type="ECO:0000256" key="9">
    <source>
        <dbReference type="ARBA" id="ARBA00023209"/>
    </source>
</evidence>
<reference evidence="12 13" key="1">
    <citation type="submission" date="2018-12" db="EMBL/GenBank/DDBJ databases">
        <title>Bacillus yapensis draft genome sequence.</title>
        <authorList>
            <person name="Yu L."/>
            <person name="Xu X."/>
            <person name="Tang X."/>
        </authorList>
    </citation>
    <scope>NUCLEOTIDE SEQUENCE [LARGE SCALE GENOMIC DNA]</scope>
    <source>
        <strain evidence="12 13">XXST-01</strain>
    </source>
</reference>
<dbReference type="InterPro" id="IPR050187">
    <property type="entry name" value="Lipid_Phosphate_FormReg"/>
</dbReference>
<dbReference type="InterPro" id="IPR001206">
    <property type="entry name" value="Diacylglycerol_kinase_cat_dom"/>
</dbReference>
<protein>
    <submittedName>
        <fullName evidence="12">Diacylglycerol kinase family lipid kinase</fullName>
    </submittedName>
</protein>
<keyword evidence="3" id="KW-0444">Lipid biosynthesis</keyword>
<evidence type="ECO:0000259" key="11">
    <source>
        <dbReference type="PROSITE" id="PS50146"/>
    </source>
</evidence>
<evidence type="ECO:0000256" key="7">
    <source>
        <dbReference type="ARBA" id="ARBA00022840"/>
    </source>
</evidence>
<keyword evidence="4" id="KW-0808">Transferase</keyword>
<name>A0A3S0IB92_9BACI</name>